<dbReference type="EMBL" id="AWSO01001419">
    <property type="protein sequence ID" value="ESK83902.1"/>
    <property type="molecule type" value="Genomic_DNA"/>
</dbReference>
<gene>
    <name evidence="2" type="ORF">Moror_7562</name>
</gene>
<keyword evidence="3" id="KW-1185">Reference proteome</keyword>
<feature type="signal peptide" evidence="1">
    <location>
        <begin position="1"/>
        <end position="17"/>
    </location>
</feature>
<evidence type="ECO:0000313" key="2">
    <source>
        <dbReference type="EMBL" id="ESK83902.1"/>
    </source>
</evidence>
<organism evidence="2 3">
    <name type="scientific">Moniliophthora roreri (strain MCA 2997)</name>
    <name type="common">Cocoa frosty pod rot fungus</name>
    <name type="synonym">Crinipellis roreri</name>
    <dbReference type="NCBI Taxonomy" id="1381753"/>
    <lineage>
        <taxon>Eukaryota</taxon>
        <taxon>Fungi</taxon>
        <taxon>Dikarya</taxon>
        <taxon>Basidiomycota</taxon>
        <taxon>Agaricomycotina</taxon>
        <taxon>Agaricomycetes</taxon>
        <taxon>Agaricomycetidae</taxon>
        <taxon>Agaricales</taxon>
        <taxon>Marasmiineae</taxon>
        <taxon>Marasmiaceae</taxon>
        <taxon>Moniliophthora</taxon>
    </lineage>
</organism>
<proteinExistence type="predicted"/>
<protein>
    <submittedName>
        <fullName evidence="2">Uncharacterized protein</fullName>
    </submittedName>
</protein>
<dbReference type="HOGENOM" id="CLU_123130_0_0_1"/>
<reference evidence="2 3" key="1">
    <citation type="journal article" date="2014" name="BMC Genomics">
        <title>Genome and secretome analysis of the hemibiotrophic fungal pathogen, Moniliophthora roreri, which causes frosty pod rot disease of cacao: mechanisms of the biotrophic and necrotrophic phases.</title>
        <authorList>
            <person name="Meinhardt L.W."/>
            <person name="Costa G.G.L."/>
            <person name="Thomazella D.P.T."/>
            <person name="Teixeira P.J.P.L."/>
            <person name="Carazzolle M.F."/>
            <person name="Schuster S.C."/>
            <person name="Carlson J.E."/>
            <person name="Guiltinan M.J."/>
            <person name="Mieczkowski P."/>
            <person name="Farmer A."/>
            <person name="Ramaraj T."/>
            <person name="Crozier J."/>
            <person name="Davis R.E."/>
            <person name="Shao J."/>
            <person name="Melnick R.L."/>
            <person name="Pereira G.A.G."/>
            <person name="Bailey B.A."/>
        </authorList>
    </citation>
    <scope>NUCLEOTIDE SEQUENCE [LARGE SCALE GENOMIC DNA]</scope>
    <source>
        <strain evidence="2 3">MCA 2997</strain>
    </source>
</reference>
<evidence type="ECO:0000256" key="1">
    <source>
        <dbReference type="SAM" id="SignalP"/>
    </source>
</evidence>
<accession>V2WQN0</accession>
<dbReference type="KEGG" id="mrr:Moror_7562"/>
<sequence>MISPQLIALSLLAVVSASPLDARATCSPNFEGAGIAVGAPGGFVFPGGLNRGHSAFVPAWHIQQTGQPNGGYIFKDIWNNNIALTRNSDNTVTVAPASDSGTDRNQQFQITCQSCSGGASTAPPMTLIASTCNIRWIGDTSLCLQVPDRMFLSPCDNISGFGPFSFST</sequence>
<dbReference type="AlphaFoldDB" id="V2WQN0"/>
<name>V2WQN0_MONRO</name>
<evidence type="ECO:0000313" key="3">
    <source>
        <dbReference type="Proteomes" id="UP000017559"/>
    </source>
</evidence>
<comment type="caution">
    <text evidence="2">The sequence shown here is derived from an EMBL/GenBank/DDBJ whole genome shotgun (WGS) entry which is preliminary data.</text>
</comment>
<keyword evidence="1" id="KW-0732">Signal</keyword>
<feature type="chain" id="PRO_5004711554" evidence="1">
    <location>
        <begin position="18"/>
        <end position="168"/>
    </location>
</feature>
<dbReference type="OrthoDB" id="2920504at2759"/>
<dbReference type="Proteomes" id="UP000017559">
    <property type="component" value="Unassembled WGS sequence"/>
</dbReference>